<name>A0A3D9IS78_9BACL</name>
<evidence type="ECO:0000313" key="2">
    <source>
        <dbReference type="Proteomes" id="UP000256869"/>
    </source>
</evidence>
<protein>
    <submittedName>
        <fullName evidence="1">Uncharacterized protein</fullName>
    </submittedName>
</protein>
<keyword evidence="2" id="KW-1185">Reference proteome</keyword>
<comment type="caution">
    <text evidence="1">The sequence shown here is derived from an EMBL/GenBank/DDBJ whole genome shotgun (WGS) entry which is preliminary data.</text>
</comment>
<gene>
    <name evidence="1" type="ORF">DFP95_10247</name>
</gene>
<dbReference type="AlphaFoldDB" id="A0A3D9IS78"/>
<organism evidence="1 2">
    <name type="scientific">Cohnella lupini</name>
    <dbReference type="NCBI Taxonomy" id="1294267"/>
    <lineage>
        <taxon>Bacteria</taxon>
        <taxon>Bacillati</taxon>
        <taxon>Bacillota</taxon>
        <taxon>Bacilli</taxon>
        <taxon>Bacillales</taxon>
        <taxon>Paenibacillaceae</taxon>
        <taxon>Cohnella</taxon>
    </lineage>
</organism>
<dbReference type="Proteomes" id="UP000256869">
    <property type="component" value="Unassembled WGS sequence"/>
</dbReference>
<proteinExistence type="predicted"/>
<reference evidence="1 2" key="1">
    <citation type="submission" date="2018-07" db="EMBL/GenBank/DDBJ databases">
        <title>Genomic Encyclopedia of Type Strains, Phase III (KMG-III): the genomes of soil and plant-associated and newly described type strains.</title>
        <authorList>
            <person name="Whitman W."/>
        </authorList>
    </citation>
    <scope>NUCLEOTIDE SEQUENCE [LARGE SCALE GENOMIC DNA]</scope>
    <source>
        <strain evidence="1 2">CECT 8236</strain>
    </source>
</reference>
<sequence length="46" mass="5024">MITSVLLHLPVLFANQAMTAKFMNRNTFAPLALSLSDGFPGGWTNE</sequence>
<dbReference type="RefSeq" id="WP_181907250.1">
    <property type="nucleotide sequence ID" value="NZ_QRDY01000002.1"/>
</dbReference>
<dbReference type="EMBL" id="QRDY01000002">
    <property type="protein sequence ID" value="RED64630.1"/>
    <property type="molecule type" value="Genomic_DNA"/>
</dbReference>
<accession>A0A3D9IS78</accession>
<evidence type="ECO:0000313" key="1">
    <source>
        <dbReference type="EMBL" id="RED64630.1"/>
    </source>
</evidence>